<dbReference type="EMBL" id="SRYB01000006">
    <property type="protein sequence ID" value="TGY79540.1"/>
    <property type="molecule type" value="Genomic_DNA"/>
</dbReference>
<comment type="caution">
    <text evidence="1">The sequence shown here is derived from an EMBL/GenBank/DDBJ whole genome shotgun (WGS) entry which is preliminary data.</text>
</comment>
<gene>
    <name evidence="1" type="ORF">E5331_05875</name>
</gene>
<sequence>MQKTALILTSVLALTACAGKKTEVAASDDVAPEVVVNFDADSAYSYVERQVAFGPRVPNTEAHRRCGEWLASELRRRGADVTEQRSDLTAFDGTVLKAVNILGRFNTESPDRLLLLAHWDCRPWADQDPNPDNRKKPVDGANDGASGVGVLLEIARQLSEKAPGKGVDILFVDAEDWGTEGSEDSWALGARYFMEHPPVEGYLPDEAILLDMVGGKGAVFCREYFSEQAAPRLAQSLWGIAASRGYGDLFLNKLGGAVTDDHVQLIEKGVPAVDIIEYHPEQESGFNPHWHTVSDNMENIDRATLKAVGETVMQYLITNY</sequence>
<evidence type="ECO:0000313" key="2">
    <source>
        <dbReference type="Proteomes" id="UP000306319"/>
    </source>
</evidence>
<keyword evidence="2" id="KW-1185">Reference proteome</keyword>
<dbReference type="Proteomes" id="UP000306319">
    <property type="component" value="Unassembled WGS sequence"/>
</dbReference>
<name>A0AC61RIR0_9BACT</name>
<protein>
    <submittedName>
        <fullName evidence="1">M28 family peptidase</fullName>
    </submittedName>
</protein>
<reference evidence="1" key="1">
    <citation type="submission" date="2019-04" db="EMBL/GenBank/DDBJ databases">
        <title>Microbes associate with the intestines of laboratory mice.</title>
        <authorList>
            <person name="Navarre W."/>
            <person name="Wong E."/>
            <person name="Huang K."/>
            <person name="Tropini C."/>
            <person name="Ng K."/>
            <person name="Yu B."/>
        </authorList>
    </citation>
    <scope>NUCLEOTIDE SEQUENCE</scope>
    <source>
        <strain evidence="1">NM04_E33</strain>
    </source>
</reference>
<organism evidence="1 2">
    <name type="scientific">Lepagella muris</name>
    <dbReference type="NCBI Taxonomy" id="3032870"/>
    <lineage>
        <taxon>Bacteria</taxon>
        <taxon>Pseudomonadati</taxon>
        <taxon>Bacteroidota</taxon>
        <taxon>Bacteroidia</taxon>
        <taxon>Bacteroidales</taxon>
        <taxon>Muribaculaceae</taxon>
        <taxon>Lepagella</taxon>
    </lineage>
</organism>
<accession>A0AC61RIR0</accession>
<proteinExistence type="predicted"/>
<evidence type="ECO:0000313" key="1">
    <source>
        <dbReference type="EMBL" id="TGY79540.1"/>
    </source>
</evidence>